<dbReference type="EMBL" id="JAHEWX010000036">
    <property type="protein sequence ID" value="MBT1543563.1"/>
    <property type="molecule type" value="Genomic_DNA"/>
</dbReference>
<dbReference type="AlphaFoldDB" id="A0A9Q2ZQT3"/>
<name>A0A9Q2ZQT3_9MICO</name>
<evidence type="ECO:0000313" key="2">
    <source>
        <dbReference type="Proteomes" id="UP000709437"/>
    </source>
</evidence>
<proteinExistence type="predicted"/>
<gene>
    <name evidence="1" type="ORF">KK103_17510</name>
</gene>
<accession>A0A9Q2ZQT3</accession>
<organism evidence="1 2">
    <name type="scientific">Curtobacterium flaccumfaciens pv. flaccumfaciens</name>
    <dbReference type="NCBI Taxonomy" id="138532"/>
    <lineage>
        <taxon>Bacteria</taxon>
        <taxon>Bacillati</taxon>
        <taxon>Actinomycetota</taxon>
        <taxon>Actinomycetes</taxon>
        <taxon>Micrococcales</taxon>
        <taxon>Microbacteriaceae</taxon>
        <taxon>Curtobacterium</taxon>
    </lineage>
</organism>
<evidence type="ECO:0000313" key="1">
    <source>
        <dbReference type="EMBL" id="MBT1543563.1"/>
    </source>
</evidence>
<comment type="caution">
    <text evidence="1">The sequence shown here is derived from an EMBL/GenBank/DDBJ whole genome shotgun (WGS) entry which is preliminary data.</text>
</comment>
<dbReference type="Proteomes" id="UP000709437">
    <property type="component" value="Unassembled WGS sequence"/>
</dbReference>
<dbReference type="GeneID" id="99623092"/>
<sequence length="92" mass="9503">MGDLTVDASAMHAVATKAKNAAAEFGSERALSEADGGCFGSDVVASAFTTSARAQDAMVRSLGEDAETLSRFVQDAVSEMEQTDAGLAEELR</sequence>
<dbReference type="RefSeq" id="WP_139179786.1">
    <property type="nucleotide sequence ID" value="NZ_JAHEWX010000036.1"/>
</dbReference>
<protein>
    <submittedName>
        <fullName evidence="1">Uncharacterized protein</fullName>
    </submittedName>
</protein>
<reference evidence="1" key="1">
    <citation type="submission" date="2021-05" db="EMBL/GenBank/DDBJ databases">
        <title>Whole genome sequence of Curtobacterium flaccumfaciens pv. flaccumfaciens strain CFBP 3417.</title>
        <authorList>
            <person name="Osdaghi E."/>
            <person name="Taghouti G."/>
            <person name="Portier P."/>
            <person name="Fazliarab A."/>
            <person name="Taghavi S.M."/>
            <person name="Briand M."/>
            <person name="Le-Saux M."/>
            <person name="Jacques M.-A."/>
        </authorList>
    </citation>
    <scope>NUCLEOTIDE SEQUENCE</scope>
    <source>
        <strain evidence="1">CFBP 3417</strain>
    </source>
</reference>